<dbReference type="EMBL" id="JBHTEB010000001">
    <property type="protein sequence ID" value="MFD0318301.1"/>
    <property type="molecule type" value="Genomic_DNA"/>
</dbReference>
<organism evidence="2 3">
    <name type="scientific">Streptomyces flavalbus</name>
    <dbReference type="NCBI Taxonomy" id="2665155"/>
    <lineage>
        <taxon>Bacteria</taxon>
        <taxon>Bacillati</taxon>
        <taxon>Actinomycetota</taxon>
        <taxon>Actinomycetes</taxon>
        <taxon>Kitasatosporales</taxon>
        <taxon>Streptomycetaceae</taxon>
        <taxon>Streptomyces</taxon>
    </lineage>
</organism>
<comment type="caution">
    <text evidence="2">The sequence shown here is derived from an EMBL/GenBank/DDBJ whole genome shotgun (WGS) entry which is preliminary data.</text>
</comment>
<sequence length="56" mass="6332">MVPILIVLLLALILFGAGFALKALWWIALAVLVIWLLGFLFRSTSAAGGRSRWYRW</sequence>
<evidence type="ECO:0000256" key="1">
    <source>
        <dbReference type="SAM" id="Phobius"/>
    </source>
</evidence>
<keyword evidence="3" id="KW-1185">Reference proteome</keyword>
<protein>
    <submittedName>
        <fullName evidence="2">Hydrophobic protein</fullName>
    </submittedName>
</protein>
<keyword evidence="1" id="KW-0472">Membrane</keyword>
<dbReference type="RefSeq" id="WP_381615060.1">
    <property type="nucleotide sequence ID" value="NZ_JBHTEB010000001.1"/>
</dbReference>
<name>A0ABW2WGE4_9ACTN</name>
<evidence type="ECO:0000313" key="3">
    <source>
        <dbReference type="Proteomes" id="UP001597023"/>
    </source>
</evidence>
<feature type="transmembrane region" description="Helical" evidence="1">
    <location>
        <begin position="30"/>
        <end position="49"/>
    </location>
</feature>
<reference evidence="3" key="1">
    <citation type="journal article" date="2019" name="Int. J. Syst. Evol. Microbiol.">
        <title>The Global Catalogue of Microorganisms (GCM) 10K type strain sequencing project: providing services to taxonomists for standard genome sequencing and annotation.</title>
        <authorList>
            <consortium name="The Broad Institute Genomics Platform"/>
            <consortium name="The Broad Institute Genome Sequencing Center for Infectious Disease"/>
            <person name="Wu L."/>
            <person name="Ma J."/>
        </authorList>
    </citation>
    <scope>NUCLEOTIDE SEQUENCE [LARGE SCALE GENOMIC DNA]</scope>
    <source>
        <strain evidence="3">CGMCC 4.7400</strain>
    </source>
</reference>
<keyword evidence="1" id="KW-0812">Transmembrane</keyword>
<dbReference type="Proteomes" id="UP001597023">
    <property type="component" value="Unassembled WGS sequence"/>
</dbReference>
<evidence type="ECO:0000313" key="2">
    <source>
        <dbReference type="EMBL" id="MFD0318301.1"/>
    </source>
</evidence>
<keyword evidence="1" id="KW-1133">Transmembrane helix</keyword>
<gene>
    <name evidence="2" type="ORF">ACFQZ6_29640</name>
</gene>
<accession>A0ABW2WGE4</accession>
<proteinExistence type="predicted"/>